<dbReference type="AlphaFoldDB" id="U6R817"/>
<dbReference type="PROSITE" id="PS51755">
    <property type="entry name" value="OMPR_PHOB"/>
    <property type="match status" value="1"/>
</dbReference>
<dbReference type="InterPro" id="IPR016032">
    <property type="entry name" value="Sig_transdc_resp-reg_C-effctor"/>
</dbReference>
<dbReference type="RefSeq" id="WP_005945230.1">
    <property type="nucleotide sequence ID" value="NZ_KB890319.1"/>
</dbReference>
<evidence type="ECO:0000313" key="10">
    <source>
        <dbReference type="EMBL" id="EOA52405.1"/>
    </source>
</evidence>
<evidence type="ECO:0000256" key="1">
    <source>
        <dbReference type="ARBA" id="ARBA00022553"/>
    </source>
</evidence>
<evidence type="ECO:0000256" key="3">
    <source>
        <dbReference type="ARBA" id="ARBA00023015"/>
    </source>
</evidence>
<dbReference type="SUPFAM" id="SSF46894">
    <property type="entry name" value="C-terminal effector domain of the bipartite response regulators"/>
    <property type="match status" value="1"/>
</dbReference>
<name>U6R817_9BACT</name>
<comment type="caution">
    <text evidence="10">The sequence shown here is derived from an EMBL/GenBank/DDBJ whole genome shotgun (WGS) entry which is preliminary data.</text>
</comment>
<evidence type="ECO:0000256" key="6">
    <source>
        <dbReference type="PROSITE-ProRule" id="PRU00169"/>
    </source>
</evidence>
<dbReference type="SMART" id="SM00862">
    <property type="entry name" value="Trans_reg_C"/>
    <property type="match status" value="1"/>
</dbReference>
<dbReference type="InterPro" id="IPR011006">
    <property type="entry name" value="CheY-like_superfamily"/>
</dbReference>
<dbReference type="STRING" id="1121098.HMPREF1534_03832"/>
<dbReference type="GO" id="GO:0006355">
    <property type="term" value="P:regulation of DNA-templated transcription"/>
    <property type="evidence" value="ECO:0007669"/>
    <property type="project" value="InterPro"/>
</dbReference>
<dbReference type="InterPro" id="IPR039420">
    <property type="entry name" value="WalR-like"/>
</dbReference>
<feature type="DNA-binding region" description="OmpR/PhoB-type" evidence="7">
    <location>
        <begin position="124"/>
        <end position="221"/>
    </location>
</feature>
<dbReference type="GO" id="GO:0032993">
    <property type="term" value="C:protein-DNA complex"/>
    <property type="evidence" value="ECO:0007669"/>
    <property type="project" value="TreeGrafter"/>
</dbReference>
<dbReference type="OrthoDB" id="1524092at2"/>
<dbReference type="CDD" id="cd00156">
    <property type="entry name" value="REC"/>
    <property type="match status" value="1"/>
</dbReference>
<dbReference type="InterPro" id="IPR001789">
    <property type="entry name" value="Sig_transdc_resp-reg_receiver"/>
</dbReference>
<dbReference type="GO" id="GO:0005829">
    <property type="term" value="C:cytosol"/>
    <property type="evidence" value="ECO:0007669"/>
    <property type="project" value="TreeGrafter"/>
</dbReference>
<keyword evidence="4 7" id="KW-0238">DNA-binding</keyword>
<keyword evidence="11" id="KW-1185">Reference proteome</keyword>
<sequence>MEKTKVLFVDDDIALGQVVILALRASGYAAEYCTTLVGIQGVVQEMQPDIMVLDVEIGEKNGIDAVAELKLTAPDTPVLFVSSHIAGSEVARALDAGGIAYLRKPFEMEELVAYIRRHTPCFHPKGLSIGMFNLRAGDSMLFKGEEPVRRLTDFEYKLLKLLAQNMNQTVSREQIVQELWEGTSGSEQSLNNYVARLRKYLSEDESLSLETVPRTGYMLSILGTQPRVL</sequence>
<evidence type="ECO:0000259" key="9">
    <source>
        <dbReference type="PROSITE" id="PS51755"/>
    </source>
</evidence>
<keyword evidence="3" id="KW-0805">Transcription regulation</keyword>
<dbReference type="HOGENOM" id="CLU_000445_30_3_10"/>
<dbReference type="PANTHER" id="PTHR48111:SF1">
    <property type="entry name" value="TWO-COMPONENT RESPONSE REGULATOR ORR33"/>
    <property type="match status" value="1"/>
</dbReference>
<evidence type="ECO:0000256" key="4">
    <source>
        <dbReference type="ARBA" id="ARBA00023125"/>
    </source>
</evidence>
<feature type="domain" description="OmpR/PhoB-type" evidence="9">
    <location>
        <begin position="124"/>
        <end position="221"/>
    </location>
</feature>
<keyword evidence="1 6" id="KW-0597">Phosphoprotein</keyword>
<dbReference type="Pfam" id="PF00072">
    <property type="entry name" value="Response_reg"/>
    <property type="match status" value="1"/>
</dbReference>
<evidence type="ECO:0000256" key="2">
    <source>
        <dbReference type="ARBA" id="ARBA00023012"/>
    </source>
</evidence>
<evidence type="ECO:0000313" key="11">
    <source>
        <dbReference type="Proteomes" id="UP000017831"/>
    </source>
</evidence>
<dbReference type="GO" id="GO:0000976">
    <property type="term" value="F:transcription cis-regulatory region binding"/>
    <property type="evidence" value="ECO:0007669"/>
    <property type="project" value="TreeGrafter"/>
</dbReference>
<dbReference type="PANTHER" id="PTHR48111">
    <property type="entry name" value="REGULATOR OF RPOS"/>
    <property type="match status" value="1"/>
</dbReference>
<dbReference type="Proteomes" id="UP000017831">
    <property type="component" value="Unassembled WGS sequence"/>
</dbReference>
<feature type="domain" description="Response regulatory" evidence="8">
    <location>
        <begin position="5"/>
        <end position="119"/>
    </location>
</feature>
<dbReference type="Gene3D" id="3.40.50.2300">
    <property type="match status" value="1"/>
</dbReference>
<keyword evidence="5" id="KW-0804">Transcription</keyword>
<dbReference type="CDD" id="cd00383">
    <property type="entry name" value="trans_reg_C"/>
    <property type="match status" value="1"/>
</dbReference>
<proteinExistence type="predicted"/>
<keyword evidence="2" id="KW-0902">Two-component regulatory system</keyword>
<dbReference type="InterPro" id="IPR001867">
    <property type="entry name" value="OmpR/PhoB-type_DNA-bd"/>
</dbReference>
<evidence type="ECO:0008006" key="12">
    <source>
        <dbReference type="Google" id="ProtNLM"/>
    </source>
</evidence>
<gene>
    <name evidence="10" type="ORF">HMPREF1534_03832</name>
</gene>
<dbReference type="EMBL" id="AQHY01000040">
    <property type="protein sequence ID" value="EOA52405.1"/>
    <property type="molecule type" value="Genomic_DNA"/>
</dbReference>
<dbReference type="Gene3D" id="1.10.10.10">
    <property type="entry name" value="Winged helix-like DNA-binding domain superfamily/Winged helix DNA-binding domain"/>
    <property type="match status" value="1"/>
</dbReference>
<dbReference type="Pfam" id="PF00486">
    <property type="entry name" value="Trans_reg_C"/>
    <property type="match status" value="1"/>
</dbReference>
<accession>U6R817</accession>
<dbReference type="eggNOG" id="COG0745">
    <property type="taxonomic scope" value="Bacteria"/>
</dbReference>
<dbReference type="PROSITE" id="PS50110">
    <property type="entry name" value="RESPONSE_REGULATORY"/>
    <property type="match status" value="1"/>
</dbReference>
<reference evidence="10 11" key="1">
    <citation type="submission" date="2013-04" db="EMBL/GenBank/DDBJ databases">
        <title>The Genome Sequence of Bacteroides massiliensis DSM 17679.</title>
        <authorList>
            <consortium name="The Broad Institute Genomics Platform"/>
            <person name="Earl A."/>
            <person name="Ward D."/>
            <person name="Feldgarden M."/>
            <person name="Gevers D."/>
            <person name="Martens E."/>
            <person name="Fenner L."/>
            <person name="Roux V."/>
            <person name="Mallet M.N."/>
            <person name="Raoult D."/>
            <person name="Walker B."/>
            <person name="Young S."/>
            <person name="Zeng Q."/>
            <person name="Gargeya S."/>
            <person name="Fitzgerald M."/>
            <person name="Haas B."/>
            <person name="Abouelleil A."/>
            <person name="Allen A.W."/>
            <person name="Alvarado L."/>
            <person name="Arachchi H.M."/>
            <person name="Berlin A.M."/>
            <person name="Chapman S.B."/>
            <person name="Gainer-Dewar J."/>
            <person name="Goldberg J."/>
            <person name="Griggs A."/>
            <person name="Gujja S."/>
            <person name="Hansen M."/>
            <person name="Howarth C."/>
            <person name="Imamovic A."/>
            <person name="Ireland A."/>
            <person name="Larimer J."/>
            <person name="McCowan C."/>
            <person name="Murphy C."/>
            <person name="Pearson M."/>
            <person name="Poon T.W."/>
            <person name="Priest M."/>
            <person name="Roberts A."/>
            <person name="Saif S."/>
            <person name="Shea T."/>
            <person name="Sisk P."/>
            <person name="Sykes S."/>
            <person name="Wortman J."/>
            <person name="Nusbaum C."/>
            <person name="Birren B."/>
        </authorList>
    </citation>
    <scope>NUCLEOTIDE SEQUENCE [LARGE SCALE GENOMIC DNA]</scope>
    <source>
        <strain evidence="11">B84634 / Timone 84634 / DSM 17679 / JCM 13223</strain>
    </source>
</reference>
<evidence type="ECO:0000256" key="5">
    <source>
        <dbReference type="ARBA" id="ARBA00023163"/>
    </source>
</evidence>
<dbReference type="InterPro" id="IPR036388">
    <property type="entry name" value="WH-like_DNA-bd_sf"/>
</dbReference>
<dbReference type="SUPFAM" id="SSF52172">
    <property type="entry name" value="CheY-like"/>
    <property type="match status" value="1"/>
</dbReference>
<feature type="modified residue" description="4-aspartylphosphate" evidence="6">
    <location>
        <position position="54"/>
    </location>
</feature>
<dbReference type="PATRIC" id="fig|1121098.3.peg.3907"/>
<protein>
    <recommendedName>
        <fullName evidence="12">Response regulatory domain-containing protein</fullName>
    </recommendedName>
</protein>
<dbReference type="GO" id="GO:0000156">
    <property type="term" value="F:phosphorelay response regulator activity"/>
    <property type="evidence" value="ECO:0007669"/>
    <property type="project" value="TreeGrafter"/>
</dbReference>
<evidence type="ECO:0000256" key="7">
    <source>
        <dbReference type="PROSITE-ProRule" id="PRU01091"/>
    </source>
</evidence>
<dbReference type="GeneID" id="60060299"/>
<evidence type="ECO:0000259" key="8">
    <source>
        <dbReference type="PROSITE" id="PS50110"/>
    </source>
</evidence>
<organism evidence="10 11">
    <name type="scientific">Phocaeicola massiliensis B84634 = Timone 84634 = DSM 17679 = JCM 13223</name>
    <dbReference type="NCBI Taxonomy" id="1121098"/>
    <lineage>
        <taxon>Bacteria</taxon>
        <taxon>Pseudomonadati</taxon>
        <taxon>Bacteroidota</taxon>
        <taxon>Bacteroidia</taxon>
        <taxon>Bacteroidales</taxon>
        <taxon>Bacteroidaceae</taxon>
        <taxon>Phocaeicola</taxon>
    </lineage>
</organism>
<dbReference type="SMART" id="SM00448">
    <property type="entry name" value="REC"/>
    <property type="match status" value="1"/>
</dbReference>